<dbReference type="GeneID" id="57165222"/>
<comment type="caution">
    <text evidence="2">The sequence shown here is derived from an EMBL/GenBank/DDBJ whole genome shotgun (WGS) entry which is preliminary data.</text>
</comment>
<accession>A0A1S1LF38</accession>
<gene>
    <name evidence="2" type="ORF">BKG76_00280</name>
</gene>
<feature type="transmembrane region" description="Helical" evidence="1">
    <location>
        <begin position="90"/>
        <end position="113"/>
    </location>
</feature>
<organism evidence="2 3">
    <name type="scientific">Mycobacteroides franklinii</name>
    <dbReference type="NCBI Taxonomy" id="948102"/>
    <lineage>
        <taxon>Bacteria</taxon>
        <taxon>Bacillati</taxon>
        <taxon>Actinomycetota</taxon>
        <taxon>Actinomycetes</taxon>
        <taxon>Mycobacteriales</taxon>
        <taxon>Mycobacteriaceae</taxon>
        <taxon>Mycobacteroides</taxon>
    </lineage>
</organism>
<dbReference type="EMBL" id="MLIK01000003">
    <property type="protein sequence ID" value="OHU31689.1"/>
    <property type="molecule type" value="Genomic_DNA"/>
</dbReference>
<evidence type="ECO:0000313" key="2">
    <source>
        <dbReference type="EMBL" id="OHU31689.1"/>
    </source>
</evidence>
<feature type="transmembrane region" description="Helical" evidence="1">
    <location>
        <begin position="62"/>
        <end position="83"/>
    </location>
</feature>
<keyword evidence="1" id="KW-0472">Membrane</keyword>
<protein>
    <submittedName>
        <fullName evidence="2">Uncharacterized protein</fullName>
    </submittedName>
</protein>
<reference evidence="2 3" key="1">
    <citation type="submission" date="2016-10" db="EMBL/GenBank/DDBJ databases">
        <title>Evaluation of Human, Veterinary and Environmental Mycobacterium chelonae Isolates by Core Genome Phylogenomic Analysis, Targeted Gene Comparison, and Anti-microbial Susceptibility Patterns: A Tale of Mistaken Identities.</title>
        <authorList>
            <person name="Fogelson S.B."/>
            <person name="Camus A.C."/>
            <person name="Lorenz W."/>
            <person name="Vasireddy R."/>
            <person name="Vasireddy S."/>
            <person name="Smith T."/>
            <person name="Brown-Elliott B.A."/>
            <person name="Wallace R.J.Jr."/>
            <person name="Hasan N.A."/>
            <person name="Reischl U."/>
            <person name="Sanchez S."/>
        </authorList>
    </citation>
    <scope>NUCLEOTIDE SEQUENCE [LARGE SCALE GENOMIC DNA]</scope>
    <source>
        <strain evidence="2 3">1559</strain>
    </source>
</reference>
<keyword evidence="1" id="KW-1133">Transmembrane helix</keyword>
<proteinExistence type="predicted"/>
<feature type="transmembrane region" description="Helical" evidence="1">
    <location>
        <begin position="12"/>
        <end position="35"/>
    </location>
</feature>
<evidence type="ECO:0000313" key="3">
    <source>
        <dbReference type="Proteomes" id="UP000179616"/>
    </source>
</evidence>
<name>A0A1S1LF38_9MYCO</name>
<dbReference type="RefSeq" id="WP_070934918.1">
    <property type="nucleotide sequence ID" value="NZ_MLIK01000003.1"/>
</dbReference>
<keyword evidence="1" id="KW-0812">Transmembrane</keyword>
<evidence type="ECO:0000256" key="1">
    <source>
        <dbReference type="SAM" id="Phobius"/>
    </source>
</evidence>
<dbReference type="STRING" id="948102.BKG76_00280"/>
<dbReference type="Proteomes" id="UP000179616">
    <property type="component" value="Unassembled WGS sequence"/>
</dbReference>
<sequence length="114" mass="11857">MSDDSLREKQDKAALLSIFGALAMIVAYSMSFSVLTDTDMASKLENGVVPAGTDITGTQMRVIGSVIASILSVVLATAGNIVHSNAFTKLVAVLAYLAVALFTMITLVTVGLAF</sequence>
<dbReference type="OrthoDB" id="4640672at2"/>
<dbReference type="AlphaFoldDB" id="A0A1S1LF38"/>